<feature type="domain" description="Response regulatory" evidence="8">
    <location>
        <begin position="13"/>
        <end position="134"/>
    </location>
</feature>
<feature type="domain" description="Response regulatory" evidence="8">
    <location>
        <begin position="542"/>
        <end position="659"/>
    </location>
</feature>
<feature type="domain" description="PAC" evidence="10">
    <location>
        <begin position="242"/>
        <end position="292"/>
    </location>
</feature>
<dbReference type="PROSITE" id="PS50109">
    <property type="entry name" value="HIS_KIN"/>
    <property type="match status" value="1"/>
</dbReference>
<dbReference type="SUPFAM" id="SSF52172">
    <property type="entry name" value="CheY-like"/>
    <property type="match status" value="2"/>
</dbReference>
<feature type="domain" description="PAS" evidence="9">
    <location>
        <begin position="167"/>
        <end position="240"/>
    </location>
</feature>
<keyword evidence="11" id="KW-0547">Nucleotide-binding</keyword>
<dbReference type="InterPro" id="IPR001789">
    <property type="entry name" value="Sig_transdc_resp-reg_receiver"/>
</dbReference>
<dbReference type="SMART" id="SM00448">
    <property type="entry name" value="REC"/>
    <property type="match status" value="1"/>
</dbReference>
<dbReference type="PANTHER" id="PTHR43047">
    <property type="entry name" value="TWO-COMPONENT HISTIDINE PROTEIN KINASE"/>
    <property type="match status" value="1"/>
</dbReference>
<dbReference type="Gene3D" id="3.30.565.10">
    <property type="entry name" value="Histidine kinase-like ATPase, C-terminal domain"/>
    <property type="match status" value="1"/>
</dbReference>
<dbReference type="CDD" id="cd00130">
    <property type="entry name" value="PAS"/>
    <property type="match status" value="1"/>
</dbReference>
<dbReference type="PROSITE" id="PS50113">
    <property type="entry name" value="PAC"/>
    <property type="match status" value="1"/>
</dbReference>
<evidence type="ECO:0000256" key="5">
    <source>
        <dbReference type="ARBA" id="ARBA00022777"/>
    </source>
</evidence>
<keyword evidence="11" id="KW-0067">ATP-binding</keyword>
<dbReference type="SUPFAM" id="SSF47384">
    <property type="entry name" value="Homodimeric domain of signal transducing histidine kinase"/>
    <property type="match status" value="1"/>
</dbReference>
<evidence type="ECO:0000256" key="6">
    <source>
        <dbReference type="PROSITE-ProRule" id="PRU00169"/>
    </source>
</evidence>
<dbReference type="SMART" id="SM00387">
    <property type="entry name" value="HATPase_c"/>
    <property type="match status" value="1"/>
</dbReference>
<evidence type="ECO:0000256" key="2">
    <source>
        <dbReference type="ARBA" id="ARBA00012438"/>
    </source>
</evidence>
<accession>A0ABW0G3T3</accession>
<dbReference type="GO" id="GO:0005524">
    <property type="term" value="F:ATP binding"/>
    <property type="evidence" value="ECO:0007669"/>
    <property type="project" value="UniProtKB-KW"/>
</dbReference>
<sequence>MTVRKAAPLMEERALVLAPNGRNAALAQRLLGDGGIEAVACSDLDALVRELARGAGVAVLVEEALVTADLHRLSAWIAAQPPWSDFPFVLLTGRTGGLERNPAAGRLMEILGNVAFLERPFHPTTLIGAVRGALRARRRQYQARAYAMERAEAAERLRVAHSHLLASEQRLRMILESATNYAIVTTDLDGRITVWNTGARNILGWEEEEILGQSMAVFFTPEDRADGRPQEEMHRALTEGRVSDERWHMRKDGSRFWAMGMMMPLRDGDVHGFLRILRDRTEERQVEEALRLAKEEAERANAAKSRFLATASHDLRQPLQSLLLFLESLKPHVKDTEGKKKLVHLGRGLDAMKALLDGLLDISRLDAGAVAPAFEDFPLQPLIDQLAASYVPVAAIKGLALRVSPCGGTVRSDPTLLGRMVRNLLENAVRYTENGEIALDCRREGGALRILVRDTGVGIPADHLDRIWEEFHQVGNTERDRNQGLGLGLAIVQRLSMLLDHSVEVRSVPGEGSTFSIMVPLGGAALVRPSVHSRAASGGGRFAVVVDDDAIVLMGLQAILTEWGYEVLVAGSIEEVLERLRAGGRRPDIVITDYRLREQRFGTEGVVEIRRLLGADIPGILLTGETGPECAREAEALNLAMLYKPVTPRQLGDLMEQQMDAM</sequence>
<evidence type="ECO:0000259" key="9">
    <source>
        <dbReference type="PROSITE" id="PS50112"/>
    </source>
</evidence>
<feature type="modified residue" description="4-aspartylphosphate" evidence="6">
    <location>
        <position position="593"/>
    </location>
</feature>
<dbReference type="EC" id="2.7.13.3" evidence="2"/>
<dbReference type="NCBIfam" id="TIGR00229">
    <property type="entry name" value="sensory_box"/>
    <property type="match status" value="1"/>
</dbReference>
<dbReference type="Pfam" id="PF00072">
    <property type="entry name" value="Response_reg"/>
    <property type="match status" value="1"/>
</dbReference>
<comment type="caution">
    <text evidence="6">Lacks conserved residue(s) required for the propagation of feature annotation.</text>
</comment>
<keyword evidence="3 6" id="KW-0597">Phosphoprotein</keyword>
<dbReference type="InterPro" id="IPR003661">
    <property type="entry name" value="HisK_dim/P_dom"/>
</dbReference>
<protein>
    <recommendedName>
        <fullName evidence="2">histidine kinase</fullName>
        <ecNumber evidence="2">2.7.13.3</ecNumber>
    </recommendedName>
</protein>
<dbReference type="InterPro" id="IPR000700">
    <property type="entry name" value="PAS-assoc_C"/>
</dbReference>
<dbReference type="EMBL" id="JBHSLC010000015">
    <property type="protein sequence ID" value="MFC5355534.1"/>
    <property type="molecule type" value="Genomic_DNA"/>
</dbReference>
<evidence type="ECO:0000256" key="3">
    <source>
        <dbReference type="ARBA" id="ARBA00022553"/>
    </source>
</evidence>
<keyword evidence="5" id="KW-0418">Kinase</keyword>
<dbReference type="PROSITE" id="PS50110">
    <property type="entry name" value="RESPONSE_REGULATORY"/>
    <property type="match status" value="2"/>
</dbReference>
<dbReference type="RefSeq" id="WP_376995165.1">
    <property type="nucleotide sequence ID" value="NZ_JBHSLC010000015.1"/>
</dbReference>
<comment type="caution">
    <text evidence="11">The sequence shown here is derived from an EMBL/GenBank/DDBJ whole genome shotgun (WGS) entry which is preliminary data.</text>
</comment>
<dbReference type="InterPro" id="IPR036890">
    <property type="entry name" value="HATPase_C_sf"/>
</dbReference>
<dbReference type="SUPFAM" id="SSF55874">
    <property type="entry name" value="ATPase domain of HSP90 chaperone/DNA topoisomerase II/histidine kinase"/>
    <property type="match status" value="1"/>
</dbReference>
<dbReference type="CDD" id="cd00082">
    <property type="entry name" value="HisKA"/>
    <property type="match status" value="1"/>
</dbReference>
<dbReference type="InterPro" id="IPR000014">
    <property type="entry name" value="PAS"/>
</dbReference>
<keyword evidence="4" id="KW-0808">Transferase</keyword>
<evidence type="ECO:0000259" key="7">
    <source>
        <dbReference type="PROSITE" id="PS50109"/>
    </source>
</evidence>
<keyword evidence="12" id="KW-1185">Reference proteome</keyword>
<comment type="catalytic activity">
    <reaction evidence="1">
        <text>ATP + protein L-histidine = ADP + protein N-phospho-L-histidine.</text>
        <dbReference type="EC" id="2.7.13.3"/>
    </reaction>
</comment>
<evidence type="ECO:0000259" key="8">
    <source>
        <dbReference type="PROSITE" id="PS50110"/>
    </source>
</evidence>
<evidence type="ECO:0000256" key="4">
    <source>
        <dbReference type="ARBA" id="ARBA00022679"/>
    </source>
</evidence>
<dbReference type="PANTHER" id="PTHR43047:SF9">
    <property type="entry name" value="HISTIDINE KINASE"/>
    <property type="match status" value="1"/>
</dbReference>
<dbReference type="InterPro" id="IPR035965">
    <property type="entry name" value="PAS-like_dom_sf"/>
</dbReference>
<evidence type="ECO:0000313" key="11">
    <source>
        <dbReference type="EMBL" id="MFC5355534.1"/>
    </source>
</evidence>
<evidence type="ECO:0000313" key="12">
    <source>
        <dbReference type="Proteomes" id="UP001596166"/>
    </source>
</evidence>
<evidence type="ECO:0000256" key="1">
    <source>
        <dbReference type="ARBA" id="ARBA00000085"/>
    </source>
</evidence>
<dbReference type="SMART" id="SM00388">
    <property type="entry name" value="HisKA"/>
    <property type="match status" value="1"/>
</dbReference>
<gene>
    <name evidence="11" type="ORF">ACFPMG_10995</name>
</gene>
<name>A0ABW0G3T3_9PROT</name>
<dbReference type="InterPro" id="IPR036097">
    <property type="entry name" value="HisK_dim/P_sf"/>
</dbReference>
<dbReference type="InterPro" id="IPR003594">
    <property type="entry name" value="HATPase_dom"/>
</dbReference>
<feature type="domain" description="Histidine kinase" evidence="7">
    <location>
        <begin position="310"/>
        <end position="523"/>
    </location>
</feature>
<reference evidence="12" key="1">
    <citation type="journal article" date="2019" name="Int. J. Syst. Evol. Microbiol.">
        <title>The Global Catalogue of Microorganisms (GCM) 10K type strain sequencing project: providing services to taxonomists for standard genome sequencing and annotation.</title>
        <authorList>
            <consortium name="The Broad Institute Genomics Platform"/>
            <consortium name="The Broad Institute Genome Sequencing Center for Infectious Disease"/>
            <person name="Wu L."/>
            <person name="Ma J."/>
        </authorList>
    </citation>
    <scope>NUCLEOTIDE SEQUENCE [LARGE SCALE GENOMIC DNA]</scope>
    <source>
        <strain evidence="12">CCUG 58760</strain>
    </source>
</reference>
<dbReference type="Pfam" id="PF13426">
    <property type="entry name" value="PAS_9"/>
    <property type="match status" value="1"/>
</dbReference>
<dbReference type="Proteomes" id="UP001596166">
    <property type="component" value="Unassembled WGS sequence"/>
</dbReference>
<dbReference type="InterPro" id="IPR011006">
    <property type="entry name" value="CheY-like_superfamily"/>
</dbReference>
<proteinExistence type="predicted"/>
<dbReference type="Gene3D" id="1.10.287.130">
    <property type="match status" value="1"/>
</dbReference>
<dbReference type="SMART" id="SM00091">
    <property type="entry name" value="PAS"/>
    <property type="match status" value="1"/>
</dbReference>
<dbReference type="PROSITE" id="PS50112">
    <property type="entry name" value="PAS"/>
    <property type="match status" value="1"/>
</dbReference>
<dbReference type="Pfam" id="PF02518">
    <property type="entry name" value="HATPase_c"/>
    <property type="match status" value="1"/>
</dbReference>
<dbReference type="Gene3D" id="3.40.50.2300">
    <property type="match status" value="1"/>
</dbReference>
<dbReference type="CDD" id="cd00156">
    <property type="entry name" value="REC"/>
    <property type="match status" value="1"/>
</dbReference>
<dbReference type="InterPro" id="IPR005467">
    <property type="entry name" value="His_kinase_dom"/>
</dbReference>
<dbReference type="SUPFAM" id="SSF55785">
    <property type="entry name" value="PYP-like sensor domain (PAS domain)"/>
    <property type="match status" value="1"/>
</dbReference>
<dbReference type="PRINTS" id="PR00344">
    <property type="entry name" value="BCTRLSENSOR"/>
</dbReference>
<dbReference type="Gene3D" id="3.30.450.20">
    <property type="entry name" value="PAS domain"/>
    <property type="match status" value="1"/>
</dbReference>
<dbReference type="Pfam" id="PF00512">
    <property type="entry name" value="HisKA"/>
    <property type="match status" value="1"/>
</dbReference>
<organism evidence="11 12">
    <name type="scientific">Azospirillum himalayense</name>
    <dbReference type="NCBI Taxonomy" id="654847"/>
    <lineage>
        <taxon>Bacteria</taxon>
        <taxon>Pseudomonadati</taxon>
        <taxon>Pseudomonadota</taxon>
        <taxon>Alphaproteobacteria</taxon>
        <taxon>Rhodospirillales</taxon>
        <taxon>Azospirillaceae</taxon>
        <taxon>Azospirillum</taxon>
    </lineage>
</organism>
<dbReference type="InterPro" id="IPR004358">
    <property type="entry name" value="Sig_transdc_His_kin-like_C"/>
</dbReference>
<evidence type="ECO:0000259" key="10">
    <source>
        <dbReference type="PROSITE" id="PS50113"/>
    </source>
</evidence>